<proteinExistence type="inferred from homology"/>
<evidence type="ECO:0000259" key="4">
    <source>
        <dbReference type="Pfam" id="PF18018"/>
    </source>
</evidence>
<protein>
    <recommendedName>
        <fullName evidence="7">DNA polymerase delta small subunit</fullName>
    </recommendedName>
</protein>
<dbReference type="InterPro" id="IPR007185">
    <property type="entry name" value="DNA_pol_a/d/e_bsu"/>
</dbReference>
<feature type="domain" description="DNA polymerase alpha/delta/epsilon subunit B" evidence="3">
    <location>
        <begin position="176"/>
        <end position="386"/>
    </location>
</feature>
<evidence type="ECO:0000256" key="1">
    <source>
        <dbReference type="ARBA" id="ARBA00006035"/>
    </source>
</evidence>
<comment type="similarity">
    <text evidence="1">Belongs to the DNA polymerase delta/II small subunit family.</text>
</comment>
<dbReference type="InterPro" id="IPR024826">
    <property type="entry name" value="DNA_pol_delta/II_ssu"/>
</dbReference>
<organism evidence="5 6">
    <name type="scientific">Hypothenemus hampei</name>
    <name type="common">Coffee berry borer</name>
    <dbReference type="NCBI Taxonomy" id="57062"/>
    <lineage>
        <taxon>Eukaryota</taxon>
        <taxon>Metazoa</taxon>
        <taxon>Ecdysozoa</taxon>
        <taxon>Arthropoda</taxon>
        <taxon>Hexapoda</taxon>
        <taxon>Insecta</taxon>
        <taxon>Pterygota</taxon>
        <taxon>Neoptera</taxon>
        <taxon>Endopterygota</taxon>
        <taxon>Coleoptera</taxon>
        <taxon>Polyphaga</taxon>
        <taxon>Cucujiformia</taxon>
        <taxon>Curculionidae</taxon>
        <taxon>Scolytinae</taxon>
        <taxon>Hypothenemus</taxon>
    </lineage>
</organism>
<reference evidence="5 6" key="1">
    <citation type="submission" date="2024-05" db="EMBL/GenBank/DDBJ databases">
        <title>Genetic variation in Jamaican populations of the coffee berry borer (Hypothenemus hampei).</title>
        <authorList>
            <person name="Errbii M."/>
            <person name="Myrie A."/>
        </authorList>
    </citation>
    <scope>NUCLEOTIDE SEQUENCE [LARGE SCALE GENOMIC DNA]</scope>
    <source>
        <strain evidence="5">JA-Hopewell-2020-01-JO</strain>
        <tissue evidence="5">Whole body</tissue>
    </source>
</reference>
<dbReference type="InterPro" id="IPR040663">
    <property type="entry name" value="DNA_pol_D_N"/>
</dbReference>
<dbReference type="PANTHER" id="PTHR10416">
    <property type="entry name" value="DNA POLYMERASE DELTA SUBUNIT 2"/>
    <property type="match status" value="1"/>
</dbReference>
<dbReference type="Gene3D" id="3.60.21.50">
    <property type="match status" value="1"/>
</dbReference>
<name>A0ABD1EIL4_HYPHA</name>
<dbReference type="AlphaFoldDB" id="A0ABD1EIL4"/>
<sequence length="411" mass="47054">MSSNIERVFVDYKNCSQKFIETPSDYTRQYCSLYLNRLENMQELLVQRIQQQWGDAYTIVKIHKLTEENYDKCIVIGTLFKDQKLKPSVLKQLAKDNQLLPQPIVYTDESDVIYMEDEVQRYKIIGNIDGKKLLTGITCALLGSDIGKGTFQVEDCIFAGYRPQIARPILEEPVYILFLSGLNFIQQEKHLPQLQLLIYWLSGMFGDVERVSQVSRVIIAGNSIRRESPKAQSTISMISRVTESSDSIEAVKSFDQFLLLLCRMVDVDIMPGEHDPSNHILPQRPMHHCMFPKSYEYKSFNQVSNPYACEIGGFKLLGTSGQPIRDIIRYTEKTDCLTAMENCLVWNHLAPSAPDTLGCFPYYNDDPFIIRDCPHVFFTGNQEQFESKIVTGKQASSSNVNILLKKLCFRG</sequence>
<evidence type="ECO:0008006" key="7">
    <source>
        <dbReference type="Google" id="ProtNLM"/>
    </source>
</evidence>
<evidence type="ECO:0000259" key="3">
    <source>
        <dbReference type="Pfam" id="PF04042"/>
    </source>
</evidence>
<dbReference type="GO" id="GO:0006260">
    <property type="term" value="P:DNA replication"/>
    <property type="evidence" value="ECO:0007669"/>
    <property type="project" value="UniProtKB-KW"/>
</dbReference>
<dbReference type="Pfam" id="PF18018">
    <property type="entry name" value="DNA_pol_D_N"/>
    <property type="match status" value="1"/>
</dbReference>
<dbReference type="Proteomes" id="UP001566132">
    <property type="component" value="Unassembled WGS sequence"/>
</dbReference>
<evidence type="ECO:0000313" key="5">
    <source>
        <dbReference type="EMBL" id="KAL1494529.1"/>
    </source>
</evidence>
<dbReference type="PANTHER" id="PTHR10416:SF0">
    <property type="entry name" value="DNA POLYMERASE DELTA SUBUNIT 2"/>
    <property type="match status" value="1"/>
</dbReference>
<evidence type="ECO:0000256" key="2">
    <source>
        <dbReference type="ARBA" id="ARBA00022705"/>
    </source>
</evidence>
<accession>A0ABD1EIL4</accession>
<dbReference type="Pfam" id="PF04042">
    <property type="entry name" value="DNA_pol_E_B"/>
    <property type="match status" value="1"/>
</dbReference>
<dbReference type="EMBL" id="JBDJPC010000007">
    <property type="protein sequence ID" value="KAL1494529.1"/>
    <property type="molecule type" value="Genomic_DNA"/>
</dbReference>
<keyword evidence="6" id="KW-1185">Reference proteome</keyword>
<dbReference type="GO" id="GO:0043625">
    <property type="term" value="C:delta DNA polymerase complex"/>
    <property type="evidence" value="ECO:0007669"/>
    <property type="project" value="UniProtKB-ARBA"/>
</dbReference>
<evidence type="ECO:0000313" key="6">
    <source>
        <dbReference type="Proteomes" id="UP001566132"/>
    </source>
</evidence>
<keyword evidence="2" id="KW-0235">DNA replication</keyword>
<gene>
    <name evidence="5" type="ORF">ABEB36_010113</name>
</gene>
<feature type="domain" description="DNA polymerase delta subunit OB-fold" evidence="4">
    <location>
        <begin position="29"/>
        <end position="155"/>
    </location>
</feature>
<comment type="caution">
    <text evidence="5">The sequence shown here is derived from an EMBL/GenBank/DDBJ whole genome shotgun (WGS) entry which is preliminary data.</text>
</comment>